<dbReference type="AlphaFoldDB" id="A0AAE0MTU6"/>
<dbReference type="RefSeq" id="XP_062684198.1">
    <property type="nucleotide sequence ID" value="XM_062826284.1"/>
</dbReference>
<proteinExistence type="predicted"/>
<protein>
    <submittedName>
        <fullName evidence="2">Uncharacterized protein</fullName>
    </submittedName>
</protein>
<dbReference type="EMBL" id="JAUEPP010000002">
    <property type="protein sequence ID" value="KAK3350903.1"/>
    <property type="molecule type" value="Genomic_DNA"/>
</dbReference>
<evidence type="ECO:0000313" key="2">
    <source>
        <dbReference type="EMBL" id="KAK3350903.1"/>
    </source>
</evidence>
<sequence length="81" mass="9206">MNLFPLPAMEKLWLRTLAFACFACLAFIPPRDLIKKKRGVNTIHSSSRDLMEGGIMYLPHLPSPRSSPMGIAWRLIKLVLK</sequence>
<comment type="caution">
    <text evidence="2">The sequence shown here is derived from an EMBL/GenBank/DDBJ whole genome shotgun (WGS) entry which is preliminary data.</text>
</comment>
<keyword evidence="1" id="KW-0812">Transmembrane</keyword>
<dbReference type="Proteomes" id="UP001278500">
    <property type="component" value="Unassembled WGS sequence"/>
</dbReference>
<keyword evidence="3" id="KW-1185">Reference proteome</keyword>
<dbReference type="GeneID" id="87863438"/>
<evidence type="ECO:0000256" key="1">
    <source>
        <dbReference type="SAM" id="Phobius"/>
    </source>
</evidence>
<reference evidence="2" key="2">
    <citation type="submission" date="2023-06" db="EMBL/GenBank/DDBJ databases">
        <authorList>
            <consortium name="Lawrence Berkeley National Laboratory"/>
            <person name="Haridas S."/>
            <person name="Hensen N."/>
            <person name="Bonometti L."/>
            <person name="Westerberg I."/>
            <person name="Brannstrom I.O."/>
            <person name="Guillou S."/>
            <person name="Cros-Aarteil S."/>
            <person name="Calhoun S."/>
            <person name="Kuo A."/>
            <person name="Mondo S."/>
            <person name="Pangilinan J."/>
            <person name="Riley R."/>
            <person name="Labutti K."/>
            <person name="Andreopoulos B."/>
            <person name="Lipzen A."/>
            <person name="Chen C."/>
            <person name="Yanf M."/>
            <person name="Daum C."/>
            <person name="Ng V."/>
            <person name="Clum A."/>
            <person name="Steindorff A."/>
            <person name="Ohm R."/>
            <person name="Martin F."/>
            <person name="Silar P."/>
            <person name="Natvig D."/>
            <person name="Lalanne C."/>
            <person name="Gautier V."/>
            <person name="Ament-Velasquez S.L."/>
            <person name="Kruys A."/>
            <person name="Hutchinson M.I."/>
            <person name="Powell A.J."/>
            <person name="Barry K."/>
            <person name="Miller A.N."/>
            <person name="Grigoriev I.V."/>
            <person name="Debuchy R."/>
            <person name="Gladieux P."/>
            <person name="Thoren M.H."/>
            <person name="Johannesson H."/>
        </authorList>
    </citation>
    <scope>NUCLEOTIDE SEQUENCE</scope>
    <source>
        <strain evidence="2">CBS 560.94</strain>
    </source>
</reference>
<accession>A0AAE0MTU6</accession>
<keyword evidence="1" id="KW-0472">Membrane</keyword>
<name>A0AAE0MTU6_9PEZI</name>
<organism evidence="2 3">
    <name type="scientific">Neurospora tetraspora</name>
    <dbReference type="NCBI Taxonomy" id="94610"/>
    <lineage>
        <taxon>Eukaryota</taxon>
        <taxon>Fungi</taxon>
        <taxon>Dikarya</taxon>
        <taxon>Ascomycota</taxon>
        <taxon>Pezizomycotina</taxon>
        <taxon>Sordariomycetes</taxon>
        <taxon>Sordariomycetidae</taxon>
        <taxon>Sordariales</taxon>
        <taxon>Sordariaceae</taxon>
        <taxon>Neurospora</taxon>
    </lineage>
</organism>
<reference evidence="2" key="1">
    <citation type="journal article" date="2023" name="Mol. Phylogenet. Evol.">
        <title>Genome-scale phylogeny and comparative genomics of the fungal order Sordariales.</title>
        <authorList>
            <person name="Hensen N."/>
            <person name="Bonometti L."/>
            <person name="Westerberg I."/>
            <person name="Brannstrom I.O."/>
            <person name="Guillou S."/>
            <person name="Cros-Aarteil S."/>
            <person name="Calhoun S."/>
            <person name="Haridas S."/>
            <person name="Kuo A."/>
            <person name="Mondo S."/>
            <person name="Pangilinan J."/>
            <person name="Riley R."/>
            <person name="LaButti K."/>
            <person name="Andreopoulos B."/>
            <person name="Lipzen A."/>
            <person name="Chen C."/>
            <person name="Yan M."/>
            <person name="Daum C."/>
            <person name="Ng V."/>
            <person name="Clum A."/>
            <person name="Steindorff A."/>
            <person name="Ohm R.A."/>
            <person name="Martin F."/>
            <person name="Silar P."/>
            <person name="Natvig D.O."/>
            <person name="Lalanne C."/>
            <person name="Gautier V."/>
            <person name="Ament-Velasquez S.L."/>
            <person name="Kruys A."/>
            <person name="Hutchinson M.I."/>
            <person name="Powell A.J."/>
            <person name="Barry K."/>
            <person name="Miller A.N."/>
            <person name="Grigoriev I.V."/>
            <person name="Debuchy R."/>
            <person name="Gladieux P."/>
            <person name="Hiltunen Thoren M."/>
            <person name="Johannesson H."/>
        </authorList>
    </citation>
    <scope>NUCLEOTIDE SEQUENCE</scope>
    <source>
        <strain evidence="2">CBS 560.94</strain>
    </source>
</reference>
<evidence type="ECO:0000313" key="3">
    <source>
        <dbReference type="Proteomes" id="UP001278500"/>
    </source>
</evidence>
<gene>
    <name evidence="2" type="ORF">B0H65DRAFT_456300</name>
</gene>
<keyword evidence="1" id="KW-1133">Transmembrane helix</keyword>
<feature type="transmembrane region" description="Helical" evidence="1">
    <location>
        <begin position="12"/>
        <end position="28"/>
    </location>
</feature>